<name>A0ABX3GPS8_PAEBO</name>
<accession>A0ABX3GPS8</accession>
<evidence type="ECO:0000313" key="1">
    <source>
        <dbReference type="EMBL" id="OMD34424.1"/>
    </source>
</evidence>
<sequence length="175" mass="20821">MDFWLSIGFNLPREELSKLLYNMISEVLFVELIDYEAEVRDNSDTQCVRVGCTYFSMSINLDDEDEYIERYRKLNLETHGVDTNVDISIQFISRTFDTGWLKFLELIGKLLQFSSQDLVVEDDSSYPLLKRIDGCLFINSRLDEYRAWYMTKENLALLNYPYEEEDFFKDSEEEK</sequence>
<dbReference type="Proteomes" id="UP000187412">
    <property type="component" value="Unassembled WGS sequence"/>
</dbReference>
<keyword evidence="2" id="KW-1185">Reference proteome</keyword>
<reference evidence="1 2" key="1">
    <citation type="submission" date="2016-10" db="EMBL/GenBank/DDBJ databases">
        <title>Paenibacillus species isolates.</title>
        <authorList>
            <person name="Beno S.M."/>
        </authorList>
    </citation>
    <scope>NUCLEOTIDE SEQUENCE [LARGE SCALE GENOMIC DNA]</scope>
    <source>
        <strain evidence="1 2">FSL H7-0744</strain>
    </source>
</reference>
<gene>
    <name evidence="1" type="ORF">BSK56_33585</name>
</gene>
<proteinExistence type="predicted"/>
<protein>
    <submittedName>
        <fullName evidence="1">Uncharacterized protein</fullName>
    </submittedName>
</protein>
<comment type="caution">
    <text evidence="1">The sequence shown here is derived from an EMBL/GenBank/DDBJ whole genome shotgun (WGS) entry which is preliminary data.</text>
</comment>
<dbReference type="EMBL" id="MPTB01000124">
    <property type="protein sequence ID" value="OMD34424.1"/>
    <property type="molecule type" value="Genomic_DNA"/>
</dbReference>
<dbReference type="RefSeq" id="WP_076114665.1">
    <property type="nucleotide sequence ID" value="NZ_MPTB01000124.1"/>
</dbReference>
<evidence type="ECO:0000313" key="2">
    <source>
        <dbReference type="Proteomes" id="UP000187412"/>
    </source>
</evidence>
<organism evidence="1 2">
    <name type="scientific">Paenibacillus borealis</name>
    <dbReference type="NCBI Taxonomy" id="160799"/>
    <lineage>
        <taxon>Bacteria</taxon>
        <taxon>Bacillati</taxon>
        <taxon>Bacillota</taxon>
        <taxon>Bacilli</taxon>
        <taxon>Bacillales</taxon>
        <taxon>Paenibacillaceae</taxon>
        <taxon>Paenibacillus</taxon>
    </lineage>
</organism>